<dbReference type="Gene3D" id="2.10.10.20">
    <property type="entry name" value="Carbohydrate-binding module superfamily 5/12"/>
    <property type="match status" value="1"/>
</dbReference>
<dbReference type="EMBL" id="JAJNBZ010000007">
    <property type="protein sequence ID" value="MCE5169910.1"/>
    <property type="molecule type" value="Genomic_DNA"/>
</dbReference>
<dbReference type="InterPro" id="IPR003961">
    <property type="entry name" value="FN3_dom"/>
</dbReference>
<evidence type="ECO:0000256" key="5">
    <source>
        <dbReference type="SAM" id="SignalP"/>
    </source>
</evidence>
<dbReference type="InterPro" id="IPR013783">
    <property type="entry name" value="Ig-like_fold"/>
</dbReference>
<dbReference type="CDD" id="cd12215">
    <property type="entry name" value="ChiC_BD"/>
    <property type="match status" value="1"/>
</dbReference>
<dbReference type="Gene3D" id="3.30.20.10">
    <property type="entry name" value="Endochitinase, domain 2"/>
    <property type="match status" value="1"/>
</dbReference>
<dbReference type="RefSeq" id="WP_233696787.1">
    <property type="nucleotide sequence ID" value="NZ_JAJNBZ010000007.1"/>
</dbReference>
<accession>A0ABS8YD19</accession>
<keyword evidence="4" id="KW-0119">Carbohydrate metabolism</keyword>
<sequence>MMLSRSYPYSGKFLRRMSALLLGTSLLVAPLGAAVGAEEAPLAQGSEVSADQLGAAASAAETWSAEKAYTAGTIVTYNGKQYRAKWWTQNDVPDKPGADPWETPWELIGDDPGIPGGGETDTEAPTAPSGLQALSKSSNAITLSWEAATDNIGIAKYDVYRNGTLLVSVTALSYTDSGLQADTSYTYTVKAYDAAGNGTASAELIVRTDVAGTDLGVGQSRILTDAQIASLWQGIDPQYAPDTAAQAVQAALSKAQFEELFPLRIGSPEWHQVANGKDYYRADQTDYYSYDNLIAAVRDVANIKYKIETREGSAWLQRISRLDKAQKKETLLLETAGFNDDWAAAKPIQTRIVDFGSFLKEGADKDKKRELAAFLANIAHETGGGWATAPGGELRWALYWNEEVSYIGGNGGIGYVDGANKDFPPVSGKSYHGRGPIQLSWNYNYGLFSSIIYGDKQVLLNDPERITADGKLGFMTAILFWMTPQAPKPSCHDVMVGNWVPSAEEIAKGLNPPGFGVTIMVINGGQEGNLGESDVRIARRAGHYRDITAKEGVDITGEKLDTLGMRPF</sequence>
<feature type="signal peptide" evidence="5">
    <location>
        <begin position="1"/>
        <end position="33"/>
    </location>
</feature>
<evidence type="ECO:0000259" key="6">
    <source>
        <dbReference type="PROSITE" id="PS50853"/>
    </source>
</evidence>
<evidence type="ECO:0000256" key="3">
    <source>
        <dbReference type="ARBA" id="ARBA00023157"/>
    </source>
</evidence>
<evidence type="ECO:0000256" key="1">
    <source>
        <dbReference type="ARBA" id="ARBA00022801"/>
    </source>
</evidence>
<gene>
    <name evidence="7" type="ORF">LQV63_11365</name>
</gene>
<dbReference type="SMART" id="SM00060">
    <property type="entry name" value="FN3"/>
    <property type="match status" value="1"/>
</dbReference>
<dbReference type="Pfam" id="PF00041">
    <property type="entry name" value="fn3"/>
    <property type="match status" value="1"/>
</dbReference>
<evidence type="ECO:0000256" key="2">
    <source>
        <dbReference type="ARBA" id="ARBA00022821"/>
    </source>
</evidence>
<dbReference type="CDD" id="cd00063">
    <property type="entry name" value="FN3"/>
    <property type="match status" value="1"/>
</dbReference>
<keyword evidence="5" id="KW-0732">Signal</keyword>
<evidence type="ECO:0000313" key="8">
    <source>
        <dbReference type="Proteomes" id="UP001199916"/>
    </source>
</evidence>
<dbReference type="SUPFAM" id="SSF53955">
    <property type="entry name" value="Lysozyme-like"/>
    <property type="match status" value="1"/>
</dbReference>
<keyword evidence="8" id="KW-1185">Reference proteome</keyword>
<dbReference type="Gene3D" id="1.10.530.10">
    <property type="match status" value="1"/>
</dbReference>
<dbReference type="Pfam" id="PF00182">
    <property type="entry name" value="Glyco_hydro_19"/>
    <property type="match status" value="1"/>
</dbReference>
<proteinExistence type="predicted"/>
<keyword evidence="3" id="KW-1015">Disulfide bond</keyword>
<organism evidence="7 8">
    <name type="scientific">Paenibacillus profundus</name>
    <dbReference type="NCBI Taxonomy" id="1173085"/>
    <lineage>
        <taxon>Bacteria</taxon>
        <taxon>Bacillati</taxon>
        <taxon>Bacillota</taxon>
        <taxon>Bacilli</taxon>
        <taxon>Bacillales</taxon>
        <taxon>Paenibacillaceae</taxon>
        <taxon>Paenibacillus</taxon>
    </lineage>
</organism>
<dbReference type="CDD" id="cd00325">
    <property type="entry name" value="chitinase_GH19"/>
    <property type="match status" value="1"/>
</dbReference>
<keyword evidence="1" id="KW-0378">Hydrolase</keyword>
<comment type="caution">
    <text evidence="7">The sequence shown here is derived from an EMBL/GenBank/DDBJ whole genome shotgun (WGS) entry which is preliminary data.</text>
</comment>
<keyword evidence="4" id="KW-0624">Polysaccharide degradation</keyword>
<feature type="chain" id="PRO_5047174318" evidence="5">
    <location>
        <begin position="34"/>
        <end position="568"/>
    </location>
</feature>
<keyword evidence="2" id="KW-0611">Plant defense</keyword>
<evidence type="ECO:0000313" key="7">
    <source>
        <dbReference type="EMBL" id="MCE5169910.1"/>
    </source>
</evidence>
<dbReference type="Gene3D" id="2.60.40.10">
    <property type="entry name" value="Immunoglobulins"/>
    <property type="match status" value="1"/>
</dbReference>
<dbReference type="InterPro" id="IPR036116">
    <property type="entry name" value="FN3_sf"/>
</dbReference>
<dbReference type="SUPFAM" id="SSF51055">
    <property type="entry name" value="Carbohydrate binding domain"/>
    <property type="match status" value="1"/>
</dbReference>
<dbReference type="InterPro" id="IPR000726">
    <property type="entry name" value="Glyco_hydro_19_cat"/>
</dbReference>
<reference evidence="7 8" key="1">
    <citation type="submission" date="2021-11" db="EMBL/GenBank/DDBJ databases">
        <title>Draft genome sequence of Paenibacillus profundus YoMME, a new Gram-positive bacteria with exoelectrogenic properties.</title>
        <authorList>
            <person name="Hubenova Y."/>
            <person name="Hubenova E."/>
            <person name="Manasiev Y."/>
            <person name="Peykov S."/>
            <person name="Mitov M."/>
        </authorList>
    </citation>
    <scope>NUCLEOTIDE SEQUENCE [LARGE SCALE GENOMIC DNA]</scope>
    <source>
        <strain evidence="7 8">YoMME</strain>
    </source>
</reference>
<dbReference type="PROSITE" id="PS50853">
    <property type="entry name" value="FN3"/>
    <property type="match status" value="1"/>
</dbReference>
<feature type="domain" description="Fibronectin type-III" evidence="6">
    <location>
        <begin position="127"/>
        <end position="211"/>
    </location>
</feature>
<dbReference type="InterPro" id="IPR003610">
    <property type="entry name" value="CBM5/12"/>
</dbReference>
<evidence type="ECO:0000256" key="4">
    <source>
        <dbReference type="ARBA" id="ARBA00023326"/>
    </source>
</evidence>
<name>A0ABS8YD19_9BACL</name>
<dbReference type="InterPro" id="IPR036573">
    <property type="entry name" value="CBM_sf_5/12"/>
</dbReference>
<dbReference type="Proteomes" id="UP001199916">
    <property type="component" value="Unassembled WGS sequence"/>
</dbReference>
<dbReference type="SUPFAM" id="SSF49265">
    <property type="entry name" value="Fibronectin type III"/>
    <property type="match status" value="1"/>
</dbReference>
<dbReference type="PANTHER" id="PTHR22595:SF79">
    <property type="entry name" value="CHITINASE 12"/>
    <property type="match status" value="1"/>
</dbReference>
<dbReference type="SMART" id="SM00495">
    <property type="entry name" value="ChtBD3"/>
    <property type="match status" value="1"/>
</dbReference>
<protein>
    <submittedName>
        <fullName evidence="7">Fibronectin type III domain-containing protein</fullName>
    </submittedName>
</protein>
<dbReference type="PANTHER" id="PTHR22595">
    <property type="entry name" value="CHITINASE-RELATED"/>
    <property type="match status" value="1"/>
</dbReference>
<dbReference type="Pfam" id="PF02839">
    <property type="entry name" value="CBM_5_12"/>
    <property type="match status" value="1"/>
</dbReference>
<dbReference type="InterPro" id="IPR023346">
    <property type="entry name" value="Lysozyme-like_dom_sf"/>
</dbReference>